<evidence type="ECO:0000259" key="4">
    <source>
        <dbReference type="Pfam" id="PF00266"/>
    </source>
</evidence>
<evidence type="ECO:0000256" key="3">
    <source>
        <dbReference type="ARBA" id="ARBA00022898"/>
    </source>
</evidence>
<keyword evidence="5" id="KW-0808">Transferase</keyword>
<dbReference type="Gene3D" id="3.90.1150.10">
    <property type="entry name" value="Aspartate Aminotransferase, domain 1"/>
    <property type="match status" value="1"/>
</dbReference>
<dbReference type="GO" id="GO:0008483">
    <property type="term" value="F:transaminase activity"/>
    <property type="evidence" value="ECO:0007669"/>
    <property type="project" value="UniProtKB-KW"/>
</dbReference>
<evidence type="ECO:0000256" key="2">
    <source>
        <dbReference type="ARBA" id="ARBA00009236"/>
    </source>
</evidence>
<reference evidence="5 6" key="1">
    <citation type="submission" date="2023-11" db="EMBL/GenBank/DDBJ databases">
        <title>Plant-associative lifestyle of Vibrio porteresiae and its evolutionary dynamics.</title>
        <authorList>
            <person name="Rameshkumar N."/>
            <person name="Kirti K."/>
        </authorList>
    </citation>
    <scope>NUCLEOTIDE SEQUENCE [LARGE SCALE GENOMIC DNA]</scope>
    <source>
        <strain evidence="5 6">MSSRF7</strain>
    </source>
</reference>
<organism evidence="5 6">
    <name type="scientific">Vibrio rhizosphaerae</name>
    <dbReference type="NCBI Taxonomy" id="398736"/>
    <lineage>
        <taxon>Bacteria</taxon>
        <taxon>Pseudomonadati</taxon>
        <taxon>Pseudomonadota</taxon>
        <taxon>Gammaproteobacteria</taxon>
        <taxon>Vibrionales</taxon>
        <taxon>Vibrionaceae</taxon>
        <taxon>Vibrio</taxon>
    </lineage>
</organism>
<gene>
    <name evidence="5" type="ORF">SBX64_06265</name>
</gene>
<keyword evidence="5" id="KW-0032">Aminotransferase</keyword>
<protein>
    <submittedName>
        <fullName evidence="5">Alanine--glyoxylate aminotransferase family protein</fullName>
    </submittedName>
</protein>
<sequence length="362" mass="40340">MKNRLATPGPAMVPNSILLAGAQEPIHHRSAEMKTIMEEIGTDLKDIFQTQSDIYVQLSSGTGGMEAAVANCFQPGDRVIVVNNGYFGQRFVELCEIYQLNVVQVSSDWGTAINVDDVENKLDADPSIKGIFVVYSETSTGVLNDVQRLAQLCHHRNALLIVDAISALLTQPLPMELWGVDVVIAASHKGFMMPPGLVFFSVSEKAWKAVESNPERSYYFSYRRFRQFYPLAPSSPAVSLIFSLRESLNLLKQEGFSNVIERHQNVAKFVSSELEKIGFRNVVERESDRNSVISVLETPQGVDPAKLRKLLSENYNITVTDGQGPFKGKVIRFGHIGAMDKFEVGSYLRAIEEQVNHLKENQ</sequence>
<dbReference type="InterPro" id="IPR015424">
    <property type="entry name" value="PyrdxlP-dep_Trfase"/>
</dbReference>
<keyword evidence="3" id="KW-0663">Pyridoxal phosphate</keyword>
<dbReference type="InterPro" id="IPR024169">
    <property type="entry name" value="SP_NH2Trfase/AEP_transaminase"/>
</dbReference>
<dbReference type="PANTHER" id="PTHR21152:SF40">
    <property type="entry name" value="ALANINE--GLYOXYLATE AMINOTRANSFERASE"/>
    <property type="match status" value="1"/>
</dbReference>
<name>A0ABU4IRW4_9VIBR</name>
<feature type="domain" description="Aminotransferase class V" evidence="4">
    <location>
        <begin position="25"/>
        <end position="323"/>
    </location>
</feature>
<dbReference type="EMBL" id="JAWRCP010000001">
    <property type="protein sequence ID" value="MDW6092146.1"/>
    <property type="molecule type" value="Genomic_DNA"/>
</dbReference>
<comment type="similarity">
    <text evidence="2">Belongs to the class-V pyridoxal-phosphate-dependent aminotransferase family.</text>
</comment>
<dbReference type="PIRSF" id="PIRSF000524">
    <property type="entry name" value="SPT"/>
    <property type="match status" value="1"/>
</dbReference>
<dbReference type="Pfam" id="PF00266">
    <property type="entry name" value="Aminotran_5"/>
    <property type="match status" value="1"/>
</dbReference>
<dbReference type="InterPro" id="IPR000192">
    <property type="entry name" value="Aminotrans_V_dom"/>
</dbReference>
<comment type="caution">
    <text evidence="5">The sequence shown here is derived from an EMBL/GenBank/DDBJ whole genome shotgun (WGS) entry which is preliminary data.</text>
</comment>
<keyword evidence="6" id="KW-1185">Reference proteome</keyword>
<dbReference type="Proteomes" id="UP001279860">
    <property type="component" value="Unassembled WGS sequence"/>
</dbReference>
<dbReference type="Gene3D" id="3.40.640.10">
    <property type="entry name" value="Type I PLP-dependent aspartate aminotransferase-like (Major domain)"/>
    <property type="match status" value="1"/>
</dbReference>
<dbReference type="InterPro" id="IPR015421">
    <property type="entry name" value="PyrdxlP-dep_Trfase_major"/>
</dbReference>
<accession>A0ABU4IRW4</accession>
<evidence type="ECO:0000256" key="1">
    <source>
        <dbReference type="ARBA" id="ARBA00001933"/>
    </source>
</evidence>
<proteinExistence type="inferred from homology"/>
<dbReference type="RefSeq" id="WP_318584546.1">
    <property type="nucleotide sequence ID" value="NZ_JAWRCP010000001.1"/>
</dbReference>
<evidence type="ECO:0000313" key="6">
    <source>
        <dbReference type="Proteomes" id="UP001279860"/>
    </source>
</evidence>
<evidence type="ECO:0000313" key="5">
    <source>
        <dbReference type="EMBL" id="MDW6092146.1"/>
    </source>
</evidence>
<dbReference type="PANTHER" id="PTHR21152">
    <property type="entry name" value="AMINOTRANSFERASE CLASS V"/>
    <property type="match status" value="1"/>
</dbReference>
<comment type="cofactor">
    <cofactor evidence="1">
        <name>pyridoxal 5'-phosphate</name>
        <dbReference type="ChEBI" id="CHEBI:597326"/>
    </cofactor>
</comment>
<dbReference type="InterPro" id="IPR015422">
    <property type="entry name" value="PyrdxlP-dep_Trfase_small"/>
</dbReference>
<dbReference type="SUPFAM" id="SSF53383">
    <property type="entry name" value="PLP-dependent transferases"/>
    <property type="match status" value="1"/>
</dbReference>